<dbReference type="InterPro" id="IPR008928">
    <property type="entry name" value="6-hairpin_glycosidase_sf"/>
</dbReference>
<dbReference type="Pfam" id="PF00759">
    <property type="entry name" value="Glyco_hydro_9"/>
    <property type="match status" value="1"/>
</dbReference>
<keyword evidence="12 15" id="KW-0326">Glycosidase</keyword>
<dbReference type="GO" id="GO:0005576">
    <property type="term" value="C:extracellular region"/>
    <property type="evidence" value="ECO:0007669"/>
    <property type="project" value="UniProtKB-SubCell"/>
</dbReference>
<comment type="subcellular location">
    <subcellularLocation>
        <location evidence="2">Secreted</location>
    </subcellularLocation>
</comment>
<evidence type="ECO:0000256" key="4">
    <source>
        <dbReference type="ARBA" id="ARBA00022525"/>
    </source>
</evidence>
<keyword evidence="20" id="KW-1185">Reference proteome</keyword>
<evidence type="ECO:0000256" key="2">
    <source>
        <dbReference type="ARBA" id="ARBA00004613"/>
    </source>
</evidence>
<evidence type="ECO:0000256" key="12">
    <source>
        <dbReference type="ARBA" id="ARBA00023295"/>
    </source>
</evidence>
<name>A0A1R3GPV1_COCAP</name>
<evidence type="ECO:0000256" key="14">
    <source>
        <dbReference type="PROSITE-ProRule" id="PRU00221"/>
    </source>
</evidence>
<feature type="region of interest" description="Disordered" evidence="17">
    <location>
        <begin position="355"/>
        <end position="377"/>
    </location>
</feature>
<dbReference type="GO" id="GO:0030246">
    <property type="term" value="F:carbohydrate binding"/>
    <property type="evidence" value="ECO:0007669"/>
    <property type="project" value="InterPro"/>
</dbReference>
<evidence type="ECO:0000313" key="20">
    <source>
        <dbReference type="Proteomes" id="UP000188268"/>
    </source>
</evidence>
<dbReference type="InterPro" id="IPR018221">
    <property type="entry name" value="Glyco_hydro_9_His_AS"/>
</dbReference>
<dbReference type="PANTHER" id="PTHR22298">
    <property type="entry name" value="ENDO-1,4-BETA-GLUCANASE"/>
    <property type="match status" value="1"/>
</dbReference>
<feature type="compositionally biased region" description="Polar residues" evidence="17">
    <location>
        <begin position="420"/>
        <end position="430"/>
    </location>
</feature>
<feature type="compositionally biased region" description="Basic residues" evidence="17">
    <location>
        <begin position="465"/>
        <end position="474"/>
    </location>
</feature>
<dbReference type="InterPro" id="IPR006910">
    <property type="entry name" value="Rad21_Rec8_N"/>
</dbReference>
<evidence type="ECO:0000256" key="6">
    <source>
        <dbReference type="ARBA" id="ARBA00022729"/>
    </source>
</evidence>
<evidence type="ECO:0000256" key="11">
    <source>
        <dbReference type="ARBA" id="ARBA00023277"/>
    </source>
</evidence>
<dbReference type="PROSITE" id="PS00592">
    <property type="entry name" value="GH9_2"/>
    <property type="match status" value="1"/>
</dbReference>
<evidence type="ECO:0000256" key="9">
    <source>
        <dbReference type="ARBA" id="ARBA00023001"/>
    </source>
</evidence>
<dbReference type="Gene3D" id="2.130.10.10">
    <property type="entry name" value="YVTN repeat-like/Quinoprotein amine dehydrogenase"/>
    <property type="match status" value="1"/>
</dbReference>
<comment type="caution">
    <text evidence="19">The sequence shown here is derived from an EMBL/GenBank/DDBJ whole genome shotgun (WGS) entry which is preliminary data.</text>
</comment>
<dbReference type="InterPro" id="IPR019775">
    <property type="entry name" value="WD40_repeat_CS"/>
</dbReference>
<dbReference type="EMBL" id="AWWV01013760">
    <property type="protein sequence ID" value="OMO60128.1"/>
    <property type="molecule type" value="Genomic_DNA"/>
</dbReference>
<dbReference type="FunFam" id="1.50.10.10:FF:000020">
    <property type="entry name" value="Endoglucanase"/>
    <property type="match status" value="1"/>
</dbReference>
<dbReference type="Pfam" id="PF09478">
    <property type="entry name" value="CBM49"/>
    <property type="match status" value="1"/>
</dbReference>
<sequence>MDRMASDLSRTGPVERDIEQMLKMSSGHYCSEERCVPAEVWKKRVAKILSLQLLSNDESVLIWFSGKEEKHLKLSHVSRNILGSALLSFRAEEFSLKGPVGQIFCMVVAKDIIIAGAQNGAIFAWKYSSEVNPFQLVGSMKVYAGAVLCLTVGENKLYSGSVDHSIRVWDIDMLQFIKTLNGHEDAVMSLLHWVLALCGMNDAETKPVLFCARNDKTVRLYDLPWLLGTKQAKLDRRKANKLDVARLCEEILNPPVPMALRLTSILMGGVVILYEKKVVMLNDDANRLLIDLRNAWKEINEATLLPKNKAKAGRRTITLPDFEDTNLGEPEDEKIPMGFQQNNFNMLDQIDVGPMADNLTHDHNQADDNDITISDSFQPNTESCNQYESSLNFLTAVTDLKKVVRRHNRTFEEHVETPTAPISSPAQENGPQRGENIPEQHPEDQFDQQPNLNKAARQDQQRQGPVKRKARSKRVIIDEQTVISNPEMRSRLNGTSDILRRRLSRQRRCTNVLSTSKIAKLMELPSTVLMDDIYERKSRNPLSTKTLEIWKNSTQPDHDSPTARTSQPQPPEPEEFPPERVGDDYPTNNSFDDHYSGVGSSSIKGIELQRTGIKRNATPVGPSQFVTPGNSGDELRYSGSLASGDGVRADKFESYMTCEKTCDLSFRVGSRNSRNSTGNLGPVDEEPFQETDTIFKLSKPLTCDGSCLGNPGCGGVLRNIMVICFLLTLAIWGSQQATLLSCRAGIAAAEFNYGDALDKTFMFFEAQRSGKLPLDRRVKWRGDSGLKDGASQGVDLVGGYYDAGDHVKFGLPMAFSVTMLAWGTIEYRKEITNLNQMGHALWAIRWGTDYFIKAHPQPNVLWGQVGDGNSDHYCWERAEDMTTPRTAYKLDQNHPGSDIAGETAAALAAAAMAFKPYNSSYSDLLLLHAKQLFSFADRYRGLYDDSIQCAKQFYTSSGYSDELLWAATWLFRATGEEQYLKYVVDNAVYMGGTGWAVKEFSWDNKYAGVQILLSKVLMEQKGGAYTPTLKQYQAKADYFACACLQKNDGYNVQLTPGGLMYVREWNNLQYSSAAAFLLAVYSDYLSAANAKLTCPNGQIQPNQVLNFAKSQADYILGKNPKSMSYLVGYGPKYPIHVHHRGASIASISVHSSTVSCVQGFEFWYRRPEADPNVIHGALVGGPDHNDNFNDDRSNYEQTEPTLSGSAPLVGLFSKLESLYGNIGSYHKRSATADQPKQYYNTQKTTVPSTSSGNPVEFLHSITSSWNVGKTTFYRHKVIIKNTSQKPITDLQLRIEDLSGTLWGLNPTSVAHTYELPHWLRVLKPGSDCSFVYVQEGPQAKVSVLSYY</sequence>
<reference evidence="19 20" key="1">
    <citation type="submission" date="2013-09" db="EMBL/GenBank/DDBJ databases">
        <title>Corchorus capsularis genome sequencing.</title>
        <authorList>
            <person name="Alam M."/>
            <person name="Haque M.S."/>
            <person name="Islam M.S."/>
            <person name="Emdad E.M."/>
            <person name="Islam M.M."/>
            <person name="Ahmed B."/>
            <person name="Halim A."/>
            <person name="Hossen Q.M.M."/>
            <person name="Hossain M.Z."/>
            <person name="Ahmed R."/>
            <person name="Khan M.M."/>
            <person name="Islam R."/>
            <person name="Rashid M.M."/>
            <person name="Khan S.A."/>
            <person name="Rahman M.S."/>
            <person name="Alam M."/>
        </authorList>
    </citation>
    <scope>NUCLEOTIDE SEQUENCE [LARGE SCALE GENOMIC DNA]</scope>
    <source>
        <strain evidence="20">cv. CVL-1</strain>
        <tissue evidence="19">Whole seedling</tissue>
    </source>
</reference>
<evidence type="ECO:0000256" key="3">
    <source>
        <dbReference type="ARBA" id="ARBA00007072"/>
    </source>
</evidence>
<dbReference type="SMART" id="SM01063">
    <property type="entry name" value="CBM49"/>
    <property type="match status" value="1"/>
</dbReference>
<evidence type="ECO:0000256" key="7">
    <source>
        <dbReference type="ARBA" id="ARBA00022737"/>
    </source>
</evidence>
<evidence type="ECO:0000256" key="5">
    <source>
        <dbReference type="ARBA" id="ARBA00022574"/>
    </source>
</evidence>
<dbReference type="SMART" id="SM00320">
    <property type="entry name" value="WD40"/>
    <property type="match status" value="3"/>
</dbReference>
<evidence type="ECO:0000256" key="1">
    <source>
        <dbReference type="ARBA" id="ARBA00000966"/>
    </source>
</evidence>
<proteinExistence type="inferred from homology"/>
<dbReference type="InterPro" id="IPR019028">
    <property type="entry name" value="CBM_49"/>
</dbReference>
<dbReference type="Gene3D" id="1.50.10.10">
    <property type="match status" value="1"/>
</dbReference>
<evidence type="ECO:0000313" key="19">
    <source>
        <dbReference type="EMBL" id="OMO60128.1"/>
    </source>
</evidence>
<feature type="region of interest" description="Disordered" evidence="17">
    <location>
        <begin position="411"/>
        <end position="482"/>
    </location>
</feature>
<evidence type="ECO:0000256" key="10">
    <source>
        <dbReference type="ARBA" id="ARBA00023180"/>
    </source>
</evidence>
<dbReference type="Pfam" id="PF00400">
    <property type="entry name" value="WD40"/>
    <property type="match status" value="1"/>
</dbReference>
<evidence type="ECO:0000256" key="8">
    <source>
        <dbReference type="ARBA" id="ARBA00022801"/>
    </source>
</evidence>
<dbReference type="SUPFAM" id="SSF48208">
    <property type="entry name" value="Six-hairpin glycosidases"/>
    <property type="match status" value="1"/>
</dbReference>
<comment type="similarity">
    <text evidence="3 15 16">Belongs to the glycosyl hydrolase 9 (cellulase E) family.</text>
</comment>
<dbReference type="STRING" id="210143.A0A1R3GPV1"/>
<keyword evidence="7" id="KW-0677">Repeat</keyword>
<dbReference type="OrthoDB" id="10257085at2759"/>
<keyword evidence="10" id="KW-0325">Glycoprotein</keyword>
<evidence type="ECO:0000259" key="18">
    <source>
        <dbReference type="SMART" id="SM01063"/>
    </source>
</evidence>
<dbReference type="InterPro" id="IPR015943">
    <property type="entry name" value="WD40/YVTN_repeat-like_dom_sf"/>
</dbReference>
<dbReference type="GO" id="GO:0008810">
    <property type="term" value="F:cellulase activity"/>
    <property type="evidence" value="ECO:0007669"/>
    <property type="project" value="UniProtKB-EC"/>
</dbReference>
<dbReference type="Gramene" id="OMO60128">
    <property type="protein sequence ID" value="OMO60128"/>
    <property type="gene ID" value="CCACVL1_24383"/>
</dbReference>
<feature type="region of interest" description="Disordered" evidence="17">
    <location>
        <begin position="552"/>
        <end position="600"/>
    </location>
</feature>
<evidence type="ECO:0000256" key="15">
    <source>
        <dbReference type="PROSITE-ProRule" id="PRU10059"/>
    </source>
</evidence>
<feature type="region of interest" description="Disordered" evidence="17">
    <location>
        <begin position="1231"/>
        <end position="1251"/>
    </location>
</feature>
<evidence type="ECO:0000256" key="16">
    <source>
        <dbReference type="RuleBase" id="RU361166"/>
    </source>
</evidence>
<accession>A0A1R3GPV1</accession>
<dbReference type="GO" id="GO:0030245">
    <property type="term" value="P:cellulose catabolic process"/>
    <property type="evidence" value="ECO:0007669"/>
    <property type="project" value="UniProtKB-KW"/>
</dbReference>
<keyword evidence="11 15" id="KW-0119">Carbohydrate metabolism</keyword>
<keyword evidence="4" id="KW-0964">Secreted</keyword>
<dbReference type="PROSITE" id="PS00678">
    <property type="entry name" value="WD_REPEATS_1"/>
    <property type="match status" value="1"/>
</dbReference>
<keyword evidence="9 16" id="KW-0136">Cellulose degradation</keyword>
<feature type="domain" description="Carbohydrate binding" evidence="18">
    <location>
        <begin position="1255"/>
        <end position="1337"/>
    </location>
</feature>
<dbReference type="Pfam" id="PF04825">
    <property type="entry name" value="Rad21_Rec8_N"/>
    <property type="match status" value="1"/>
</dbReference>
<feature type="repeat" description="WD" evidence="14">
    <location>
        <begin position="140"/>
        <end position="179"/>
    </location>
</feature>
<gene>
    <name evidence="19" type="ORF">CCACVL1_24383</name>
</gene>
<keyword evidence="13 15" id="KW-0624">Polysaccharide degradation</keyword>
<feature type="active site" evidence="15">
    <location>
        <position position="1138"/>
    </location>
</feature>
<organism evidence="19 20">
    <name type="scientific">Corchorus capsularis</name>
    <name type="common">Jute</name>
    <dbReference type="NCBI Taxonomy" id="210143"/>
    <lineage>
        <taxon>Eukaryota</taxon>
        <taxon>Viridiplantae</taxon>
        <taxon>Streptophyta</taxon>
        <taxon>Embryophyta</taxon>
        <taxon>Tracheophyta</taxon>
        <taxon>Spermatophyta</taxon>
        <taxon>Magnoliopsida</taxon>
        <taxon>eudicotyledons</taxon>
        <taxon>Gunneridae</taxon>
        <taxon>Pentapetalae</taxon>
        <taxon>rosids</taxon>
        <taxon>malvids</taxon>
        <taxon>Malvales</taxon>
        <taxon>Malvaceae</taxon>
        <taxon>Grewioideae</taxon>
        <taxon>Apeibeae</taxon>
        <taxon>Corchorus</taxon>
    </lineage>
</organism>
<dbReference type="InterPro" id="IPR036322">
    <property type="entry name" value="WD40_repeat_dom_sf"/>
</dbReference>
<keyword evidence="6" id="KW-0732">Signal</keyword>
<evidence type="ECO:0000256" key="17">
    <source>
        <dbReference type="SAM" id="MobiDB-lite"/>
    </source>
</evidence>
<dbReference type="InterPro" id="IPR012341">
    <property type="entry name" value="6hp_glycosidase-like_sf"/>
</dbReference>
<keyword evidence="8 15" id="KW-0378">Hydrolase</keyword>
<protein>
    <recommendedName>
        <fullName evidence="16">Endoglucanase</fullName>
        <ecNumber evidence="16">3.2.1.4</ecNumber>
    </recommendedName>
</protein>
<dbReference type="EC" id="3.2.1.4" evidence="16"/>
<dbReference type="SUPFAM" id="SSF50978">
    <property type="entry name" value="WD40 repeat-like"/>
    <property type="match status" value="1"/>
</dbReference>
<keyword evidence="5 14" id="KW-0853">WD repeat</keyword>
<dbReference type="Proteomes" id="UP000188268">
    <property type="component" value="Unassembled WGS sequence"/>
</dbReference>
<dbReference type="InterPro" id="IPR001680">
    <property type="entry name" value="WD40_rpt"/>
</dbReference>
<dbReference type="InterPro" id="IPR001701">
    <property type="entry name" value="Glyco_hydro_9"/>
</dbReference>
<dbReference type="PROSITE" id="PS50082">
    <property type="entry name" value="WD_REPEATS_2"/>
    <property type="match status" value="1"/>
</dbReference>
<evidence type="ECO:0000256" key="13">
    <source>
        <dbReference type="ARBA" id="ARBA00023326"/>
    </source>
</evidence>
<comment type="catalytic activity">
    <reaction evidence="1 16">
        <text>Endohydrolysis of (1-&gt;4)-beta-D-glucosidic linkages in cellulose, lichenin and cereal beta-D-glucans.</text>
        <dbReference type="EC" id="3.2.1.4"/>
    </reaction>
</comment>